<organism evidence="2 3">
    <name type="scientific">Aliterella atlantica CENA595</name>
    <dbReference type="NCBI Taxonomy" id="1618023"/>
    <lineage>
        <taxon>Bacteria</taxon>
        <taxon>Bacillati</taxon>
        <taxon>Cyanobacteriota</taxon>
        <taxon>Cyanophyceae</taxon>
        <taxon>Chroococcidiopsidales</taxon>
        <taxon>Aliterellaceae</taxon>
        <taxon>Aliterella</taxon>
    </lineage>
</organism>
<dbReference type="STRING" id="1618023.UH38_05420"/>
<evidence type="ECO:0000313" key="3">
    <source>
        <dbReference type="Proteomes" id="UP000032452"/>
    </source>
</evidence>
<dbReference type="OrthoDB" id="9992837at2"/>
<protein>
    <submittedName>
        <fullName evidence="2">Uncharacterized protein</fullName>
    </submittedName>
</protein>
<keyword evidence="1" id="KW-1133">Transmembrane helix</keyword>
<evidence type="ECO:0000313" key="2">
    <source>
        <dbReference type="EMBL" id="KJH72565.1"/>
    </source>
</evidence>
<proteinExistence type="predicted"/>
<keyword evidence="3" id="KW-1185">Reference proteome</keyword>
<dbReference type="RefSeq" id="WP_045053625.1">
    <property type="nucleotide sequence ID" value="NZ_CAWMDP010000026.1"/>
</dbReference>
<feature type="transmembrane region" description="Helical" evidence="1">
    <location>
        <begin position="43"/>
        <end position="61"/>
    </location>
</feature>
<dbReference type="Proteomes" id="UP000032452">
    <property type="component" value="Unassembled WGS sequence"/>
</dbReference>
<keyword evidence="1" id="KW-0472">Membrane</keyword>
<reference evidence="2 3" key="1">
    <citation type="submission" date="2015-02" db="EMBL/GenBank/DDBJ databases">
        <title>Draft genome of a novel marine cyanobacterium (Chroococcales) isolated from South Atlantic Ocean.</title>
        <authorList>
            <person name="Rigonato J."/>
            <person name="Alvarenga D.O."/>
            <person name="Branco L.H."/>
            <person name="Varani A.M."/>
            <person name="Brandini F.P."/>
            <person name="Fiore M.F."/>
        </authorList>
    </citation>
    <scope>NUCLEOTIDE SEQUENCE [LARGE SCALE GENOMIC DNA]</scope>
    <source>
        <strain evidence="2 3">CENA595</strain>
    </source>
</reference>
<name>A0A0D8ZUZ6_9CYAN</name>
<gene>
    <name evidence="2" type="ORF">UH38_05420</name>
</gene>
<dbReference type="EMBL" id="JYON01000004">
    <property type="protein sequence ID" value="KJH72565.1"/>
    <property type="molecule type" value="Genomic_DNA"/>
</dbReference>
<dbReference type="AlphaFoldDB" id="A0A0D8ZUZ6"/>
<accession>A0A0D8ZUZ6</accession>
<sequence length="69" mass="7895">MTTLTVLLFSVLALSYIFSGFVCWLIFLNHFQQNSTLQGWQRYLAMLSSVLLVGFWPAWIINKAAKQPA</sequence>
<evidence type="ECO:0000256" key="1">
    <source>
        <dbReference type="SAM" id="Phobius"/>
    </source>
</evidence>
<feature type="transmembrane region" description="Helical" evidence="1">
    <location>
        <begin position="6"/>
        <end position="31"/>
    </location>
</feature>
<comment type="caution">
    <text evidence="2">The sequence shown here is derived from an EMBL/GenBank/DDBJ whole genome shotgun (WGS) entry which is preliminary data.</text>
</comment>
<keyword evidence="1" id="KW-0812">Transmembrane</keyword>